<keyword evidence="2 5" id="KW-0812">Transmembrane</keyword>
<evidence type="ECO:0000256" key="5">
    <source>
        <dbReference type="SAM" id="Phobius"/>
    </source>
</evidence>
<proteinExistence type="predicted"/>
<accession>A0ABQ6IG50</accession>
<dbReference type="Gene3D" id="1.20.1540.10">
    <property type="entry name" value="Rhomboid-like"/>
    <property type="match status" value="1"/>
</dbReference>
<dbReference type="InterPro" id="IPR035952">
    <property type="entry name" value="Rhomboid-like_sf"/>
</dbReference>
<organism evidence="7 8">
    <name type="scientific">Demequina litorisediminis</name>
    <dbReference type="NCBI Taxonomy" id="1849022"/>
    <lineage>
        <taxon>Bacteria</taxon>
        <taxon>Bacillati</taxon>
        <taxon>Actinomycetota</taxon>
        <taxon>Actinomycetes</taxon>
        <taxon>Micrococcales</taxon>
        <taxon>Demequinaceae</taxon>
        <taxon>Demequina</taxon>
    </lineage>
</organism>
<feature type="transmembrane region" description="Helical" evidence="5">
    <location>
        <begin position="88"/>
        <end position="108"/>
    </location>
</feature>
<keyword evidence="3 5" id="KW-1133">Transmembrane helix</keyword>
<comment type="subcellular location">
    <subcellularLocation>
        <location evidence="1">Membrane</location>
        <topology evidence="1">Multi-pass membrane protein</topology>
    </subcellularLocation>
</comment>
<keyword evidence="8" id="KW-1185">Reference proteome</keyword>
<dbReference type="Proteomes" id="UP001157125">
    <property type="component" value="Unassembled WGS sequence"/>
</dbReference>
<feature type="transmembrane region" description="Helical" evidence="5">
    <location>
        <begin position="59"/>
        <end position="76"/>
    </location>
</feature>
<evidence type="ECO:0000313" key="8">
    <source>
        <dbReference type="Proteomes" id="UP001157125"/>
    </source>
</evidence>
<dbReference type="EMBL" id="BSUN01000001">
    <property type="protein sequence ID" value="GMA35707.1"/>
    <property type="molecule type" value="Genomic_DNA"/>
</dbReference>
<sequence length="122" mass="12520">MEPALGRWRFLGLYAASQIGASLGVVLLASSGVHGGASGAIFGLIAAYGIVLKRLRLPYTQVLVIAAIFIGGPLLAEFVPGLGIFSGLSWQGHLGGAVIGAATMLLMFRGVDKREAAARAGR</sequence>
<evidence type="ECO:0000256" key="2">
    <source>
        <dbReference type="ARBA" id="ARBA00022692"/>
    </source>
</evidence>
<feature type="transmembrane region" description="Helical" evidence="5">
    <location>
        <begin position="35"/>
        <end position="52"/>
    </location>
</feature>
<evidence type="ECO:0000256" key="1">
    <source>
        <dbReference type="ARBA" id="ARBA00004141"/>
    </source>
</evidence>
<evidence type="ECO:0000256" key="3">
    <source>
        <dbReference type="ARBA" id="ARBA00022989"/>
    </source>
</evidence>
<name>A0ABQ6IG50_9MICO</name>
<dbReference type="SUPFAM" id="SSF144091">
    <property type="entry name" value="Rhomboid-like"/>
    <property type="match status" value="1"/>
</dbReference>
<gene>
    <name evidence="7" type="ORF">GCM10025876_19110</name>
</gene>
<dbReference type="InterPro" id="IPR022764">
    <property type="entry name" value="Peptidase_S54_rhomboid_dom"/>
</dbReference>
<keyword evidence="4 5" id="KW-0472">Membrane</keyword>
<feature type="transmembrane region" description="Helical" evidence="5">
    <location>
        <begin position="12"/>
        <end position="29"/>
    </location>
</feature>
<feature type="domain" description="Peptidase S54 rhomboid" evidence="6">
    <location>
        <begin position="2"/>
        <end position="109"/>
    </location>
</feature>
<dbReference type="Pfam" id="PF01694">
    <property type="entry name" value="Rhomboid"/>
    <property type="match status" value="1"/>
</dbReference>
<comment type="caution">
    <text evidence="7">The sequence shown here is derived from an EMBL/GenBank/DDBJ whole genome shotgun (WGS) entry which is preliminary data.</text>
</comment>
<protein>
    <recommendedName>
        <fullName evidence="6">Peptidase S54 rhomboid domain-containing protein</fullName>
    </recommendedName>
</protein>
<reference evidence="8" key="1">
    <citation type="journal article" date="2019" name="Int. J. Syst. Evol. Microbiol.">
        <title>The Global Catalogue of Microorganisms (GCM) 10K type strain sequencing project: providing services to taxonomists for standard genome sequencing and annotation.</title>
        <authorList>
            <consortium name="The Broad Institute Genomics Platform"/>
            <consortium name="The Broad Institute Genome Sequencing Center for Infectious Disease"/>
            <person name="Wu L."/>
            <person name="Ma J."/>
        </authorList>
    </citation>
    <scope>NUCLEOTIDE SEQUENCE [LARGE SCALE GENOMIC DNA]</scope>
    <source>
        <strain evidence="8">NBRC 112299</strain>
    </source>
</reference>
<dbReference type="RefSeq" id="WP_284328150.1">
    <property type="nucleotide sequence ID" value="NZ_BSUN01000001.1"/>
</dbReference>
<evidence type="ECO:0000256" key="4">
    <source>
        <dbReference type="ARBA" id="ARBA00023136"/>
    </source>
</evidence>
<evidence type="ECO:0000259" key="6">
    <source>
        <dbReference type="Pfam" id="PF01694"/>
    </source>
</evidence>
<evidence type="ECO:0000313" key="7">
    <source>
        <dbReference type="EMBL" id="GMA35707.1"/>
    </source>
</evidence>